<dbReference type="PANTHER" id="PTHR36558">
    <property type="entry name" value="GLR1098 PROTEIN"/>
    <property type="match status" value="1"/>
</dbReference>
<accession>A0ABU5TH63</accession>
<gene>
    <name evidence="1" type="ORF">VB774_08255</name>
</gene>
<protein>
    <recommendedName>
        <fullName evidence="3">Restriction endonuclease domain-containing protein</fullName>
    </recommendedName>
</protein>
<sequence length="87" mass="10421">MISTPVKTYTPEEYLEFETASTTRNETISSFQEYLLIDQVKPHVERYIKQSEHQWLFIEYDNLEDRFMLSSIGVEICLADLYENIEF</sequence>
<evidence type="ECO:0008006" key="3">
    <source>
        <dbReference type="Google" id="ProtNLM"/>
    </source>
</evidence>
<evidence type="ECO:0000313" key="2">
    <source>
        <dbReference type="Proteomes" id="UP001301388"/>
    </source>
</evidence>
<dbReference type="EMBL" id="JAYGIE010000030">
    <property type="protein sequence ID" value="MEA5477611.1"/>
    <property type="molecule type" value="Genomic_DNA"/>
</dbReference>
<reference evidence="1 2" key="1">
    <citation type="submission" date="2023-12" db="EMBL/GenBank/DDBJ databases">
        <title>Baltic Sea Cyanobacteria.</title>
        <authorList>
            <person name="Delbaje E."/>
            <person name="Fewer D.P."/>
            <person name="Shishido T.K."/>
        </authorList>
    </citation>
    <scope>NUCLEOTIDE SEQUENCE [LARGE SCALE GENOMIC DNA]</scope>
    <source>
        <strain evidence="1 2">UHCC 0370</strain>
    </source>
</reference>
<organism evidence="1 2">
    <name type="scientific">Pseudanabaena galeata UHCC 0370</name>
    <dbReference type="NCBI Taxonomy" id="3110310"/>
    <lineage>
        <taxon>Bacteria</taxon>
        <taxon>Bacillati</taxon>
        <taxon>Cyanobacteriota</taxon>
        <taxon>Cyanophyceae</taxon>
        <taxon>Pseudanabaenales</taxon>
        <taxon>Pseudanabaenaceae</taxon>
        <taxon>Pseudanabaena</taxon>
    </lineage>
</organism>
<dbReference type="PANTHER" id="PTHR36558:SF1">
    <property type="entry name" value="RESTRICTION ENDONUCLEASE DOMAIN-CONTAINING PROTEIN-RELATED"/>
    <property type="match status" value="1"/>
</dbReference>
<name>A0ABU5TH63_9CYAN</name>
<dbReference type="RefSeq" id="WP_323261225.1">
    <property type="nucleotide sequence ID" value="NZ_JAYGIE010000030.1"/>
</dbReference>
<comment type="caution">
    <text evidence="1">The sequence shown here is derived from an EMBL/GenBank/DDBJ whole genome shotgun (WGS) entry which is preliminary data.</text>
</comment>
<evidence type="ECO:0000313" key="1">
    <source>
        <dbReference type="EMBL" id="MEA5477611.1"/>
    </source>
</evidence>
<dbReference type="Proteomes" id="UP001301388">
    <property type="component" value="Unassembled WGS sequence"/>
</dbReference>
<keyword evidence="2" id="KW-1185">Reference proteome</keyword>
<proteinExistence type="predicted"/>